<dbReference type="EMBL" id="JAKHPW010000003">
    <property type="protein sequence ID" value="MCZ3622153.1"/>
    <property type="molecule type" value="Genomic_DNA"/>
</dbReference>
<sequence>MKKGIKYTFRVILAILGIIFITLVGYAIYMQANYYRIPDHQIIHIKNNQSSVLSTGKTYTVTTYNVGFGAYNPKYSFFMDTGEMKDGTKTRGEYGTALSKQSELADTQGAITTIKKQNPDFAFFQEIDTNSTRSFGVNQVKMAETTFTNMGSSFAQNFHSAYIALPLNNPHGFARSGILALSKYHITSSERRQYFVSSNLIEKFVDLDRCFNVMRLPVKNGKELVLINSHMSAYDKGGLSKKKQLALLNSVMKAEIKKGNYVICGGDFNHAFGAKYVAHFKSQQKQHDWLAVLSQKDLTSSGMKMVTAKNADEVPTCRGSDIPYKKGVTYTTIVDGFLVSPNVKAVSYNIDTQFAYSDHNPVKLSFSLN</sequence>
<keyword evidence="4" id="KW-0255">Endonuclease</keyword>
<evidence type="ECO:0000256" key="1">
    <source>
        <dbReference type="SAM" id="Phobius"/>
    </source>
</evidence>
<evidence type="ECO:0000313" key="6">
    <source>
        <dbReference type="Proteomes" id="UP001211566"/>
    </source>
</evidence>
<evidence type="ECO:0000259" key="2">
    <source>
        <dbReference type="Pfam" id="PF03372"/>
    </source>
</evidence>
<evidence type="ECO:0000313" key="5">
    <source>
        <dbReference type="Proteomes" id="UP001211420"/>
    </source>
</evidence>
<evidence type="ECO:0000313" key="4">
    <source>
        <dbReference type="EMBL" id="MCZ9678082.1"/>
    </source>
</evidence>
<dbReference type="GO" id="GO:0004519">
    <property type="term" value="F:endonuclease activity"/>
    <property type="evidence" value="ECO:0007669"/>
    <property type="project" value="UniProtKB-KW"/>
</dbReference>
<keyword evidence="1" id="KW-0472">Membrane</keyword>
<dbReference type="RefSeq" id="WP_269254688.1">
    <property type="nucleotide sequence ID" value="NZ_JAKHEY010000003.1"/>
</dbReference>
<feature type="transmembrane region" description="Helical" evidence="1">
    <location>
        <begin position="7"/>
        <end position="29"/>
    </location>
</feature>
<dbReference type="Pfam" id="PF03372">
    <property type="entry name" value="Exo_endo_phos"/>
    <property type="match status" value="1"/>
</dbReference>
<keyword evidence="5" id="KW-1185">Reference proteome</keyword>
<evidence type="ECO:0000313" key="3">
    <source>
        <dbReference type="EMBL" id="MCZ3622153.1"/>
    </source>
</evidence>
<protein>
    <submittedName>
        <fullName evidence="4">Endonuclease</fullName>
    </submittedName>
</protein>
<dbReference type="Proteomes" id="UP001211566">
    <property type="component" value="Unassembled WGS sequence"/>
</dbReference>
<dbReference type="InterPro" id="IPR036691">
    <property type="entry name" value="Endo/exonu/phosph_ase_sf"/>
</dbReference>
<keyword evidence="4" id="KW-0540">Nuclease</keyword>
<dbReference type="Proteomes" id="UP001211420">
    <property type="component" value="Unassembled WGS sequence"/>
</dbReference>
<reference evidence="4" key="1">
    <citation type="submission" date="2022-01" db="EMBL/GenBank/DDBJ databases">
        <title>STING isolate genome collection.</title>
        <authorList>
            <person name="France M."/>
            <person name="Rutt L."/>
            <person name="Humphrys M."/>
            <person name="Ravel J."/>
        </authorList>
    </citation>
    <scope>NUCLEOTIDE SEQUENCE</scope>
    <source>
        <strain evidence="4">C0081E5</strain>
    </source>
</reference>
<dbReference type="Gene3D" id="3.60.10.10">
    <property type="entry name" value="Endonuclease/exonuclease/phosphatase"/>
    <property type="match status" value="1"/>
</dbReference>
<dbReference type="AlphaFoldDB" id="A0AAW5WWY7"/>
<gene>
    <name evidence="3" type="ORF">L2772_04610</name>
    <name evidence="4" type="ORF">L2Z99_03170</name>
</gene>
<dbReference type="EMBL" id="JAKHEY010000003">
    <property type="protein sequence ID" value="MCZ9678082.1"/>
    <property type="molecule type" value="Genomic_DNA"/>
</dbReference>
<keyword evidence="4" id="KW-0378">Hydrolase</keyword>
<accession>A0AAW5WWY7</accession>
<organism evidence="4 6">
    <name type="scientific">Lactobacillus mulieris</name>
    <dbReference type="NCBI Taxonomy" id="2508708"/>
    <lineage>
        <taxon>Bacteria</taxon>
        <taxon>Bacillati</taxon>
        <taxon>Bacillota</taxon>
        <taxon>Bacilli</taxon>
        <taxon>Lactobacillales</taxon>
        <taxon>Lactobacillaceae</taxon>
        <taxon>Lactobacillus</taxon>
    </lineage>
</organism>
<comment type="caution">
    <text evidence="4">The sequence shown here is derived from an EMBL/GenBank/DDBJ whole genome shotgun (WGS) entry which is preliminary data.</text>
</comment>
<proteinExistence type="predicted"/>
<name>A0AAW5WWY7_9LACO</name>
<keyword evidence="1" id="KW-0812">Transmembrane</keyword>
<dbReference type="SUPFAM" id="SSF56219">
    <property type="entry name" value="DNase I-like"/>
    <property type="match status" value="1"/>
</dbReference>
<keyword evidence="1" id="KW-1133">Transmembrane helix</keyword>
<feature type="domain" description="Endonuclease/exonuclease/phosphatase" evidence="2">
    <location>
        <begin position="63"/>
        <end position="359"/>
    </location>
</feature>
<reference evidence="3 5" key="2">
    <citation type="submission" date="2022-01" db="EMBL/GenBank/DDBJ databases">
        <title>VMRC isolate genome collection.</title>
        <authorList>
            <person name="France M."/>
            <person name="Rutt L."/>
            <person name="Humphrys M."/>
            <person name="Ravel J."/>
        </authorList>
    </citation>
    <scope>NUCLEOTIDE SEQUENCE [LARGE SCALE GENOMIC DNA]</scope>
    <source>
        <strain evidence="3 5">C0172B4</strain>
    </source>
</reference>
<dbReference type="InterPro" id="IPR005135">
    <property type="entry name" value="Endo/exonuclease/phosphatase"/>
</dbReference>